<evidence type="ECO:0000256" key="3">
    <source>
        <dbReference type="ARBA" id="ARBA00022448"/>
    </source>
</evidence>
<evidence type="ECO:0000313" key="9">
    <source>
        <dbReference type="Proteomes" id="UP000094070"/>
    </source>
</evidence>
<evidence type="ECO:0000256" key="4">
    <source>
        <dbReference type="ARBA" id="ARBA00022729"/>
    </source>
</evidence>
<comment type="function">
    <text evidence="5">Part of a binding-protein-dependent transport system for a sugar.</text>
</comment>
<organism evidence="8 9">
    <name type="scientific">Vibrio rumoiensis 1S-45</name>
    <dbReference type="NCBI Taxonomy" id="1188252"/>
    <lineage>
        <taxon>Bacteria</taxon>
        <taxon>Pseudomonadati</taxon>
        <taxon>Pseudomonadota</taxon>
        <taxon>Gammaproteobacteria</taxon>
        <taxon>Vibrionales</taxon>
        <taxon>Vibrionaceae</taxon>
        <taxon>Vibrio</taxon>
    </lineage>
</organism>
<dbReference type="PANTHER" id="PTHR43649:SF28">
    <property type="entry name" value="BINDING PROTEIN COMPONENT OF ABC SUGAR TRANSPORTER-RELATED"/>
    <property type="match status" value="1"/>
</dbReference>
<evidence type="ECO:0000256" key="2">
    <source>
        <dbReference type="ARBA" id="ARBA00008520"/>
    </source>
</evidence>
<dbReference type="OrthoDB" id="5580590at2"/>
<dbReference type="RefSeq" id="WP_017025253.1">
    <property type="nucleotide sequence ID" value="NZ_AJYK02000043.1"/>
</dbReference>
<dbReference type="eggNOG" id="COG1653">
    <property type="taxonomic scope" value="Bacteria"/>
</dbReference>
<dbReference type="SUPFAM" id="SSF53850">
    <property type="entry name" value="Periplasmic binding protein-like II"/>
    <property type="match status" value="1"/>
</dbReference>
<evidence type="ECO:0000256" key="7">
    <source>
        <dbReference type="SAM" id="SignalP"/>
    </source>
</evidence>
<feature type="signal peptide" evidence="7">
    <location>
        <begin position="1"/>
        <end position="27"/>
    </location>
</feature>
<keyword evidence="4 7" id="KW-0732">Signal</keyword>
<dbReference type="InterPro" id="IPR050490">
    <property type="entry name" value="Bact_solute-bd_prot1"/>
</dbReference>
<dbReference type="AlphaFoldDB" id="A0A1E5E3S3"/>
<evidence type="ECO:0000256" key="6">
    <source>
        <dbReference type="ARBA" id="ARBA00049753"/>
    </source>
</evidence>
<comment type="similarity">
    <text evidence="2">Belongs to the bacterial solute-binding protein 1 family.</text>
</comment>
<accession>A0A1E5E3S3</accession>
<dbReference type="Pfam" id="PF01547">
    <property type="entry name" value="SBP_bac_1"/>
    <property type="match status" value="1"/>
</dbReference>
<evidence type="ECO:0000256" key="5">
    <source>
        <dbReference type="ARBA" id="ARBA00049629"/>
    </source>
</evidence>
<dbReference type="PANTHER" id="PTHR43649">
    <property type="entry name" value="ARABINOSE-BINDING PROTEIN-RELATED"/>
    <property type="match status" value="1"/>
</dbReference>
<evidence type="ECO:0000313" key="8">
    <source>
        <dbReference type="EMBL" id="OEF26984.1"/>
    </source>
</evidence>
<proteinExistence type="inferred from homology"/>
<dbReference type="InterPro" id="IPR006059">
    <property type="entry name" value="SBP"/>
</dbReference>
<comment type="caution">
    <text evidence="8">The sequence shown here is derived from an EMBL/GenBank/DDBJ whole genome shotgun (WGS) entry which is preliminary data.</text>
</comment>
<protein>
    <recommendedName>
        <fullName evidence="6">Probable sugar-binding periplasmic protein</fullName>
    </recommendedName>
</protein>
<dbReference type="Proteomes" id="UP000094070">
    <property type="component" value="Unassembled WGS sequence"/>
</dbReference>
<dbReference type="Gene3D" id="3.40.190.10">
    <property type="entry name" value="Periplasmic binding protein-like II"/>
    <property type="match status" value="2"/>
</dbReference>
<feature type="chain" id="PRO_5009174690" description="Probable sugar-binding periplasmic protein" evidence="7">
    <location>
        <begin position="28"/>
        <end position="421"/>
    </location>
</feature>
<keyword evidence="9" id="KW-1185">Reference proteome</keyword>
<name>A0A1E5E3S3_9VIBR</name>
<dbReference type="STRING" id="1188252.A1QC_01050"/>
<sequence>MKTIKKSLLTVSLLSAGLFSATQFANAGEVEVLHWWTSGGEAKSVAVLKEMMEKEGHTWKDFAVAGGGGESAMTVLKTRAVSGNPPAAAQIKGHNIQEWADLGFLTNLDEVAKAGNWDGILPQVVADTSKYQGHYVSVPVNVHRVNWLWANKVVLDKAGVKVPTSWDEFFTAGDKLKAAGVIPLAHGGQPWQDATLFEAIALETLGNADYNKAFVDLDQATLSGDKMVEAFTIFKKVHGYIDSNSPGRDWNVATSMVINGTAAMQVMGDWAKGEFSAANKQPGTDYVCAPTPGTDDAFTFNIDSFAFFKIKDKDNQKAQQDLAKTILSKDFQEVFNLNKGSIPVRLDMDMSKFDQCALDAMASFKATSKTGGLVPSMAHGMSTTSYVQGAMYDVITNFFNDADADPKQAAQQLAKAVKAAE</sequence>
<dbReference type="EMBL" id="AJYK02000043">
    <property type="protein sequence ID" value="OEF26984.1"/>
    <property type="molecule type" value="Genomic_DNA"/>
</dbReference>
<keyword evidence="3" id="KW-0813">Transport</keyword>
<reference evidence="8 9" key="1">
    <citation type="journal article" date="2012" name="Science">
        <title>Ecological populations of bacteria act as socially cohesive units of antibiotic production and resistance.</title>
        <authorList>
            <person name="Cordero O.X."/>
            <person name="Wildschutte H."/>
            <person name="Kirkup B."/>
            <person name="Proehl S."/>
            <person name="Ngo L."/>
            <person name="Hussain F."/>
            <person name="Le Roux F."/>
            <person name="Mincer T."/>
            <person name="Polz M.F."/>
        </authorList>
    </citation>
    <scope>NUCLEOTIDE SEQUENCE [LARGE SCALE GENOMIC DNA]</scope>
    <source>
        <strain evidence="8 9">1S-45</strain>
    </source>
</reference>
<comment type="subcellular location">
    <subcellularLocation>
        <location evidence="1">Periplasm</location>
    </subcellularLocation>
</comment>
<evidence type="ECO:0000256" key="1">
    <source>
        <dbReference type="ARBA" id="ARBA00004418"/>
    </source>
</evidence>
<dbReference type="GO" id="GO:0042597">
    <property type="term" value="C:periplasmic space"/>
    <property type="evidence" value="ECO:0007669"/>
    <property type="project" value="UniProtKB-SubCell"/>
</dbReference>
<gene>
    <name evidence="8" type="ORF">A1QC_01050</name>
</gene>